<dbReference type="InterPro" id="IPR007880">
    <property type="entry name" value="Spiralin"/>
</dbReference>
<dbReference type="EMBL" id="CP005078">
    <property type="protein sequence ID" value="AGM26310.1"/>
    <property type="molecule type" value="Genomic_DNA"/>
</dbReference>
<keyword evidence="1" id="KW-0732">Signal</keyword>
<evidence type="ECO:0000313" key="2">
    <source>
        <dbReference type="EMBL" id="AGM26310.1"/>
    </source>
</evidence>
<dbReference type="STRING" id="1276229.SSYRP_v1c07200"/>
<name>R4UJJ8_9MOLU</name>
<reference evidence="2 3" key="1">
    <citation type="journal article" date="2013" name="Genome Biol. Evol.">
        <title>Complete genomes of two dipteran-associated spiroplasmas provided insights into the origin, dynamics, and impacts of viral invasion in spiroplasma.</title>
        <authorList>
            <person name="Ku C."/>
            <person name="Lo W.S."/>
            <person name="Chen L.L."/>
            <person name="Kuo C.H."/>
        </authorList>
    </citation>
    <scope>NUCLEOTIDE SEQUENCE [LARGE SCALE GENOMIC DNA]</scope>
    <source>
        <strain evidence="2">EA-1</strain>
    </source>
</reference>
<dbReference type="HOGENOM" id="CLU_514723_0_0_14"/>
<dbReference type="Proteomes" id="UP000013963">
    <property type="component" value="Chromosome"/>
</dbReference>
<evidence type="ECO:0000313" key="3">
    <source>
        <dbReference type="Proteomes" id="UP000013963"/>
    </source>
</evidence>
<feature type="chain" id="PRO_5004379945" description="Spiralin" evidence="1">
    <location>
        <begin position="24"/>
        <end position="529"/>
    </location>
</feature>
<accession>R4UJJ8</accession>
<evidence type="ECO:0000256" key="1">
    <source>
        <dbReference type="SAM" id="SignalP"/>
    </source>
</evidence>
<keyword evidence="3" id="KW-1185">Reference proteome</keyword>
<feature type="signal peptide" evidence="1">
    <location>
        <begin position="1"/>
        <end position="23"/>
    </location>
</feature>
<dbReference type="RefSeq" id="WP_016340953.1">
    <property type="nucleotide sequence ID" value="NC_021284.1"/>
</dbReference>
<dbReference type="Pfam" id="PF05215">
    <property type="entry name" value="Spiralin"/>
    <property type="match status" value="5"/>
</dbReference>
<dbReference type="GO" id="GO:0016020">
    <property type="term" value="C:membrane"/>
    <property type="evidence" value="ECO:0007669"/>
    <property type="project" value="InterPro"/>
</dbReference>
<protein>
    <recommendedName>
        <fullName evidence="4">Spiralin</fullName>
    </recommendedName>
</protein>
<dbReference type="PATRIC" id="fig|1276229.3.peg.715"/>
<proteinExistence type="predicted"/>
<dbReference type="AlphaFoldDB" id="R4UJJ8"/>
<evidence type="ECO:0008006" key="4">
    <source>
        <dbReference type="Google" id="ProtNLM"/>
    </source>
</evidence>
<dbReference type="OrthoDB" id="390336at2"/>
<organism evidence="2 3">
    <name type="scientific">Spiroplasma syrphidicola EA-1</name>
    <dbReference type="NCBI Taxonomy" id="1276229"/>
    <lineage>
        <taxon>Bacteria</taxon>
        <taxon>Bacillati</taxon>
        <taxon>Mycoplasmatota</taxon>
        <taxon>Mollicutes</taxon>
        <taxon>Entomoplasmatales</taxon>
        <taxon>Spiroplasmataceae</taxon>
        <taxon>Spiroplasma</taxon>
    </lineage>
</organism>
<sequence>MKKLLAILGAFGLTATGATSVIACKTTNNDNNPTVEKKDISKTVVNDPKTILNHDKTYGDLNKDETILKSVVDAINGALSKKLKSTVTAADFNLKNDKDEKAKQVAGKVLFTVTAKADSKLITGTFSFTNTLTEPPLEKNSISEVTMTDLGTVAKPEQTYGQLNQDADIIKAVVTAINEQTKLSVTEKDFDLTNDQEKDANQKSGAVVEFTVTARSDSKLIKDSFNFTNTLTEPPLEKNSISEVTMTDLGTVAKPEQTYGQLNQDADIIKAVVTAINEQTKLSVSEKDFNLTNDQDKDTNQKSGVAVKFTVTATSDSKLIKDSFNFTNTLTQPPLEKNSIEKVIMTDLGTVAKSEQTYGELNQDAEIIKAVVTAINEQTKLSVTEKDFDLTNDQDKDANQKSGVAVKFTVTATSDSKLIKDSFNFTNTLTEPPLEKNSIEKVTMTDLGTVAKSEQTYGELNQDAEIIKAVVTAINEQTKLSVSEKDFNLTNDQDKDTNQKSGVVVKFTVTATSDSKLITGTFSFTNTLK</sequence>
<dbReference type="NCBIfam" id="NF038029">
    <property type="entry name" value="LP_plasma"/>
    <property type="match status" value="1"/>
</dbReference>
<gene>
    <name evidence="2" type="ORF">SSYRP_v1c07200</name>
</gene>
<dbReference type="PROSITE" id="PS51257">
    <property type="entry name" value="PROKAR_LIPOPROTEIN"/>
    <property type="match status" value="1"/>
</dbReference>
<dbReference type="InterPro" id="IPR054816">
    <property type="entry name" value="Lipoprotein_mollicutes-type_CS"/>
</dbReference>
<dbReference type="KEGG" id="ssyr:SSYRP_v1c07200"/>
<dbReference type="NCBIfam" id="NF038028">
    <property type="entry name" value="spiralin_repeat"/>
    <property type="match status" value="5"/>
</dbReference>